<feature type="region of interest" description="Disordered" evidence="1">
    <location>
        <begin position="118"/>
        <end position="196"/>
    </location>
</feature>
<name>A0A1M6YZX3_9ACTN</name>
<feature type="region of interest" description="Disordered" evidence="1">
    <location>
        <begin position="1"/>
        <end position="20"/>
    </location>
</feature>
<feature type="compositionally biased region" description="Basic and acidic residues" evidence="1">
    <location>
        <begin position="336"/>
        <end position="345"/>
    </location>
</feature>
<feature type="region of interest" description="Disordered" evidence="1">
    <location>
        <begin position="32"/>
        <end position="94"/>
    </location>
</feature>
<feature type="compositionally biased region" description="Low complexity" evidence="1">
    <location>
        <begin position="1"/>
        <end position="14"/>
    </location>
</feature>
<organism evidence="2 3">
    <name type="scientific">Actinacidiphila paucisporea</name>
    <dbReference type="NCBI Taxonomy" id="310782"/>
    <lineage>
        <taxon>Bacteria</taxon>
        <taxon>Bacillati</taxon>
        <taxon>Actinomycetota</taxon>
        <taxon>Actinomycetes</taxon>
        <taxon>Kitasatosporales</taxon>
        <taxon>Streptomycetaceae</taxon>
        <taxon>Actinacidiphila</taxon>
    </lineage>
</organism>
<reference evidence="2 3" key="1">
    <citation type="submission" date="2016-11" db="EMBL/GenBank/DDBJ databases">
        <authorList>
            <person name="Jaros S."/>
            <person name="Januszkiewicz K."/>
            <person name="Wedrychowicz H."/>
        </authorList>
    </citation>
    <scope>NUCLEOTIDE SEQUENCE [LARGE SCALE GENOMIC DNA]</scope>
    <source>
        <strain evidence="2 3">CGMCC 4.2025</strain>
    </source>
</reference>
<evidence type="ECO:0000313" key="2">
    <source>
        <dbReference type="EMBL" id="SHL23652.1"/>
    </source>
</evidence>
<proteinExistence type="predicted"/>
<gene>
    <name evidence="2" type="ORF">SAMN05216499_103177</name>
</gene>
<evidence type="ECO:0000256" key="1">
    <source>
        <dbReference type="SAM" id="MobiDB-lite"/>
    </source>
</evidence>
<keyword evidence="3" id="KW-1185">Reference proteome</keyword>
<protein>
    <submittedName>
        <fullName evidence="2">Uncharacterized protein</fullName>
    </submittedName>
</protein>
<dbReference type="Proteomes" id="UP000184111">
    <property type="component" value="Unassembled WGS sequence"/>
</dbReference>
<accession>A0A1M6YZX3</accession>
<feature type="region of interest" description="Disordered" evidence="1">
    <location>
        <begin position="316"/>
        <end position="345"/>
    </location>
</feature>
<feature type="compositionally biased region" description="Low complexity" evidence="1">
    <location>
        <begin position="185"/>
        <end position="196"/>
    </location>
</feature>
<dbReference type="AlphaFoldDB" id="A0A1M6YZX3"/>
<dbReference type="EMBL" id="FRBI01000003">
    <property type="protein sequence ID" value="SHL23652.1"/>
    <property type="molecule type" value="Genomic_DNA"/>
</dbReference>
<evidence type="ECO:0000313" key="3">
    <source>
        <dbReference type="Proteomes" id="UP000184111"/>
    </source>
</evidence>
<sequence length="345" mass="37522">MTASSRKCSSSTCSLLPAPQMGARWPLRAANGQACDRAGQDPGLWEKIGRRSWKNRLPTPAQTNPHQPPDLRFPESRRSRQGPQLPSGRRGRGFKFRHSYGIAAGQGPEPSLGAFWEPHPKSGSPAGAARVGGRSETALPTALRSPPRIADRGEATHARQISGTAFRGRHDVRTSHRRRSIAARGHGPSSSGIGPSARTAIEFKYRTVRWTGATGPAPEQYALKSHSAPDLARLGFVSDIARLERFGNPNQNGLALLITNESGLWTPPKQGNIRDREFRNHEGRPLTGQLLWGGGDYPGHTRTLHGSFSLNWHPYSLQDGPGASSATSPSSPPRRRQMERCSRSA</sequence>
<dbReference type="STRING" id="310782.SAMN05216499_103177"/>